<evidence type="ECO:0000313" key="1">
    <source>
        <dbReference type="EMBL" id="KIK43786.1"/>
    </source>
</evidence>
<keyword evidence="2" id="KW-1185">Reference proteome</keyword>
<reference evidence="1 2" key="1">
    <citation type="submission" date="2014-04" db="EMBL/GenBank/DDBJ databases">
        <authorList>
            <consortium name="DOE Joint Genome Institute"/>
            <person name="Kuo A."/>
            <person name="Ruytinx J."/>
            <person name="Rineau F."/>
            <person name="Colpaert J."/>
            <person name="Kohler A."/>
            <person name="Nagy L.G."/>
            <person name="Floudas D."/>
            <person name="Copeland A."/>
            <person name="Barry K.W."/>
            <person name="Cichocki N."/>
            <person name="Veneault-Fourrey C."/>
            <person name="LaButti K."/>
            <person name="Lindquist E.A."/>
            <person name="Lipzen A."/>
            <person name="Lundell T."/>
            <person name="Morin E."/>
            <person name="Murat C."/>
            <person name="Sun H."/>
            <person name="Tunlid A."/>
            <person name="Henrissat B."/>
            <person name="Grigoriev I.V."/>
            <person name="Hibbett D.S."/>
            <person name="Martin F."/>
            <person name="Nordberg H.P."/>
            <person name="Cantor M.N."/>
            <person name="Hua S.X."/>
        </authorList>
    </citation>
    <scope>NUCLEOTIDE SEQUENCE [LARGE SCALE GENOMIC DNA]</scope>
    <source>
        <strain evidence="1 2">UH-Slu-Lm8-n1</strain>
    </source>
</reference>
<organism evidence="1 2">
    <name type="scientific">Suillus luteus UH-Slu-Lm8-n1</name>
    <dbReference type="NCBI Taxonomy" id="930992"/>
    <lineage>
        <taxon>Eukaryota</taxon>
        <taxon>Fungi</taxon>
        <taxon>Dikarya</taxon>
        <taxon>Basidiomycota</taxon>
        <taxon>Agaricomycotina</taxon>
        <taxon>Agaricomycetes</taxon>
        <taxon>Agaricomycetidae</taxon>
        <taxon>Boletales</taxon>
        <taxon>Suillineae</taxon>
        <taxon>Suillaceae</taxon>
        <taxon>Suillus</taxon>
    </lineage>
</organism>
<dbReference type="HOGENOM" id="CLU_3051996_0_0_1"/>
<protein>
    <submittedName>
        <fullName evidence="1">Uncharacterized protein</fullName>
    </submittedName>
</protein>
<dbReference type="InParanoid" id="A0A0D0APR9"/>
<dbReference type="AlphaFoldDB" id="A0A0D0APR9"/>
<evidence type="ECO:0000313" key="2">
    <source>
        <dbReference type="Proteomes" id="UP000054485"/>
    </source>
</evidence>
<proteinExistence type="predicted"/>
<dbReference type="EMBL" id="KN835204">
    <property type="protein sequence ID" value="KIK43786.1"/>
    <property type="molecule type" value="Genomic_DNA"/>
</dbReference>
<accession>A0A0D0APR9</accession>
<gene>
    <name evidence="1" type="ORF">CY34DRAFT_803391</name>
</gene>
<sequence length="54" mass="6306">MALHTWVHPVSNGPRLSSQFPLCVHWHLDRSIQSPFVIHLDTRSGRWTAFRLIT</sequence>
<reference evidence="2" key="2">
    <citation type="submission" date="2015-01" db="EMBL/GenBank/DDBJ databases">
        <title>Evolutionary Origins and Diversification of the Mycorrhizal Mutualists.</title>
        <authorList>
            <consortium name="DOE Joint Genome Institute"/>
            <consortium name="Mycorrhizal Genomics Consortium"/>
            <person name="Kohler A."/>
            <person name="Kuo A."/>
            <person name="Nagy L.G."/>
            <person name="Floudas D."/>
            <person name="Copeland A."/>
            <person name="Barry K.W."/>
            <person name="Cichocki N."/>
            <person name="Veneault-Fourrey C."/>
            <person name="LaButti K."/>
            <person name="Lindquist E.A."/>
            <person name="Lipzen A."/>
            <person name="Lundell T."/>
            <person name="Morin E."/>
            <person name="Murat C."/>
            <person name="Riley R."/>
            <person name="Ohm R."/>
            <person name="Sun H."/>
            <person name="Tunlid A."/>
            <person name="Henrissat B."/>
            <person name="Grigoriev I.V."/>
            <person name="Hibbett D.S."/>
            <person name="Martin F."/>
        </authorList>
    </citation>
    <scope>NUCLEOTIDE SEQUENCE [LARGE SCALE GENOMIC DNA]</scope>
    <source>
        <strain evidence="2">UH-Slu-Lm8-n1</strain>
    </source>
</reference>
<name>A0A0D0APR9_9AGAM</name>
<dbReference type="Proteomes" id="UP000054485">
    <property type="component" value="Unassembled WGS sequence"/>
</dbReference>